<dbReference type="InterPro" id="IPR035968">
    <property type="entry name" value="ATP_synth_F1_ATPase_gsu"/>
</dbReference>
<evidence type="ECO:0000256" key="8">
    <source>
        <dbReference type="ARBA" id="ARBA00023310"/>
    </source>
</evidence>
<proteinExistence type="inferred from homology"/>
<organism evidence="9">
    <name type="scientific">freshwater metagenome</name>
    <dbReference type="NCBI Taxonomy" id="449393"/>
    <lineage>
        <taxon>unclassified sequences</taxon>
        <taxon>metagenomes</taxon>
        <taxon>ecological metagenomes</taxon>
    </lineage>
</organism>
<dbReference type="Pfam" id="PF00231">
    <property type="entry name" value="ATP-synt"/>
    <property type="match status" value="1"/>
</dbReference>
<dbReference type="Gene3D" id="1.10.287.80">
    <property type="entry name" value="ATP synthase, gamma subunit, helix hairpin domain"/>
    <property type="match status" value="2"/>
</dbReference>
<dbReference type="EMBL" id="CAFBMK010000404">
    <property type="protein sequence ID" value="CAB4956219.1"/>
    <property type="molecule type" value="Genomic_DNA"/>
</dbReference>
<dbReference type="PANTHER" id="PTHR11693:SF22">
    <property type="entry name" value="ATP SYNTHASE SUBUNIT GAMMA, MITOCHONDRIAL"/>
    <property type="match status" value="1"/>
</dbReference>
<name>A0A6J7KP13_9ZZZZ</name>
<dbReference type="Gene3D" id="3.40.1380.10">
    <property type="match status" value="1"/>
</dbReference>
<evidence type="ECO:0000256" key="6">
    <source>
        <dbReference type="ARBA" id="ARBA00023136"/>
    </source>
</evidence>
<dbReference type="NCBIfam" id="TIGR01146">
    <property type="entry name" value="ATPsyn_F1gamma"/>
    <property type="match status" value="1"/>
</dbReference>
<dbReference type="CDD" id="cd12151">
    <property type="entry name" value="F1-ATPase_gamma"/>
    <property type="match status" value="1"/>
</dbReference>
<keyword evidence="5" id="KW-0406">Ion transport</keyword>
<dbReference type="InterPro" id="IPR023632">
    <property type="entry name" value="ATP_synth_F1_gsu_CS"/>
</dbReference>
<dbReference type="SUPFAM" id="SSF52943">
    <property type="entry name" value="ATP synthase (F1-ATPase), gamma subunit"/>
    <property type="match status" value="1"/>
</dbReference>
<protein>
    <submittedName>
        <fullName evidence="9">Unannotated protein</fullName>
    </submittedName>
</protein>
<evidence type="ECO:0000256" key="3">
    <source>
        <dbReference type="ARBA" id="ARBA00022448"/>
    </source>
</evidence>
<keyword evidence="6" id="KW-0472">Membrane</keyword>
<dbReference type="HAMAP" id="MF_00815">
    <property type="entry name" value="ATP_synth_gamma_bact"/>
    <property type="match status" value="1"/>
</dbReference>
<keyword evidence="8" id="KW-0066">ATP synthesis</keyword>
<keyword evidence="7" id="KW-0139">CF(1)</keyword>
<evidence type="ECO:0000256" key="2">
    <source>
        <dbReference type="ARBA" id="ARBA00007681"/>
    </source>
</evidence>
<evidence type="ECO:0000313" key="9">
    <source>
        <dbReference type="EMBL" id="CAB4956219.1"/>
    </source>
</evidence>
<gene>
    <name evidence="9" type="ORF">UFOPK3564_03769</name>
</gene>
<dbReference type="GO" id="GO:0046933">
    <property type="term" value="F:proton-transporting ATP synthase activity, rotational mechanism"/>
    <property type="evidence" value="ECO:0007669"/>
    <property type="project" value="InterPro"/>
</dbReference>
<dbReference type="InterPro" id="IPR000131">
    <property type="entry name" value="ATP_synth_F1_gsu"/>
</dbReference>
<dbReference type="PANTHER" id="PTHR11693">
    <property type="entry name" value="ATP SYNTHASE GAMMA CHAIN"/>
    <property type="match status" value="1"/>
</dbReference>
<dbReference type="AlphaFoldDB" id="A0A6J7KP13"/>
<evidence type="ECO:0000256" key="5">
    <source>
        <dbReference type="ARBA" id="ARBA00023065"/>
    </source>
</evidence>
<comment type="subcellular location">
    <subcellularLocation>
        <location evidence="1">Membrane</location>
        <topology evidence="1">Peripheral membrane protein</topology>
    </subcellularLocation>
</comment>
<comment type="similarity">
    <text evidence="2">Belongs to the ATPase gamma chain family.</text>
</comment>
<keyword evidence="4" id="KW-0375">Hydrogen ion transport</keyword>
<reference evidence="9" key="1">
    <citation type="submission" date="2020-05" db="EMBL/GenBank/DDBJ databases">
        <authorList>
            <person name="Chiriac C."/>
            <person name="Salcher M."/>
            <person name="Ghai R."/>
            <person name="Kavagutti S V."/>
        </authorList>
    </citation>
    <scope>NUCLEOTIDE SEQUENCE</scope>
</reference>
<dbReference type="PRINTS" id="PR00126">
    <property type="entry name" value="ATPASEGAMMA"/>
</dbReference>
<accession>A0A6J7KP13</accession>
<sequence length="305" mass="32784">MAQSDVKARIGSVQNIRKITRAMEMVSAARLRKAEDRASSLRPYADALRRMTRQAAAAAGAGELQSQPVLRTHEQENTVGLVLVTADRGLAGAFNSQILRAGLTRASELESEGKTVIFYCSGRRGVSSLTFRNKELAGQYTGFTDAPSASNASEIADDLVGAFVDDKIDRVEVFYNSYISPLVQEVRQETLLPLAAASVVGDDDDVADEPAADEPKGPKAMVEYEPDDPAELLAELVPEFVQVSLLRALLESAASEHGARMSAMRSASENAADVIKNLTLAMNRARQADITQEIMEIVAGAEALN</sequence>
<evidence type="ECO:0000256" key="7">
    <source>
        <dbReference type="ARBA" id="ARBA00023196"/>
    </source>
</evidence>
<evidence type="ECO:0000256" key="1">
    <source>
        <dbReference type="ARBA" id="ARBA00004170"/>
    </source>
</evidence>
<dbReference type="PROSITE" id="PS00153">
    <property type="entry name" value="ATPASE_GAMMA"/>
    <property type="match status" value="1"/>
</dbReference>
<evidence type="ECO:0000256" key="4">
    <source>
        <dbReference type="ARBA" id="ARBA00022781"/>
    </source>
</evidence>
<keyword evidence="3" id="KW-0813">Transport</keyword>
<dbReference type="GO" id="GO:0045259">
    <property type="term" value="C:proton-transporting ATP synthase complex"/>
    <property type="evidence" value="ECO:0007669"/>
    <property type="project" value="UniProtKB-KW"/>
</dbReference>